<evidence type="ECO:0000256" key="1">
    <source>
        <dbReference type="SAM" id="Phobius"/>
    </source>
</evidence>
<organism evidence="2 3">
    <name type="scientific">Olivibacter oleidegradans</name>
    <dbReference type="NCBI Taxonomy" id="760123"/>
    <lineage>
        <taxon>Bacteria</taxon>
        <taxon>Pseudomonadati</taxon>
        <taxon>Bacteroidota</taxon>
        <taxon>Sphingobacteriia</taxon>
        <taxon>Sphingobacteriales</taxon>
        <taxon>Sphingobacteriaceae</taxon>
        <taxon>Olivibacter</taxon>
    </lineage>
</organism>
<evidence type="ECO:0008006" key="4">
    <source>
        <dbReference type="Google" id="ProtNLM"/>
    </source>
</evidence>
<keyword evidence="1" id="KW-0472">Membrane</keyword>
<sequence>MKGFWTTYTWQQKNKWLWWGALLFLFVVYQMSIKKTLELRSAYHTARAAQANSQQKETELSQLRARMQKVGSAGFVNASDKGNAKVNMLNIVASAAENNGLVIKDVPPTKAVTAEGLTVNYDEYCLVGSYNDLLQCWYEIEKGKELNLVNVAFRKELNALTRTAELKMYLTTAYVAGD</sequence>
<name>A0ABV6HGA9_9SPHI</name>
<reference evidence="2 3" key="1">
    <citation type="submission" date="2024-09" db="EMBL/GenBank/DDBJ databases">
        <authorList>
            <person name="Sun Q."/>
            <person name="Mori K."/>
        </authorList>
    </citation>
    <scope>NUCLEOTIDE SEQUENCE [LARGE SCALE GENOMIC DNA]</scope>
    <source>
        <strain evidence="2 3">CCM 7765</strain>
    </source>
</reference>
<evidence type="ECO:0000313" key="3">
    <source>
        <dbReference type="Proteomes" id="UP001589774"/>
    </source>
</evidence>
<accession>A0ABV6HGA9</accession>
<keyword evidence="1" id="KW-1133">Transmembrane helix</keyword>
<evidence type="ECO:0000313" key="2">
    <source>
        <dbReference type="EMBL" id="MFC0317933.1"/>
    </source>
</evidence>
<dbReference type="RefSeq" id="WP_130854332.1">
    <property type="nucleotide sequence ID" value="NZ_JBHLWO010000001.1"/>
</dbReference>
<dbReference type="EMBL" id="JBHLWO010000001">
    <property type="protein sequence ID" value="MFC0317933.1"/>
    <property type="molecule type" value="Genomic_DNA"/>
</dbReference>
<keyword evidence="1" id="KW-0812">Transmembrane</keyword>
<proteinExistence type="predicted"/>
<keyword evidence="3" id="KW-1185">Reference proteome</keyword>
<dbReference type="Proteomes" id="UP001589774">
    <property type="component" value="Unassembled WGS sequence"/>
</dbReference>
<protein>
    <recommendedName>
        <fullName evidence="4">Type IV pilus assembly protein PilO</fullName>
    </recommendedName>
</protein>
<gene>
    <name evidence="2" type="ORF">ACFFI0_06415</name>
</gene>
<comment type="caution">
    <text evidence="2">The sequence shown here is derived from an EMBL/GenBank/DDBJ whole genome shotgun (WGS) entry which is preliminary data.</text>
</comment>
<feature type="transmembrane region" description="Helical" evidence="1">
    <location>
        <begin position="16"/>
        <end position="33"/>
    </location>
</feature>